<evidence type="ECO:0000256" key="2">
    <source>
        <dbReference type="ARBA" id="ARBA00008685"/>
    </source>
</evidence>
<evidence type="ECO:0000256" key="3">
    <source>
        <dbReference type="ARBA" id="ARBA00022475"/>
    </source>
</evidence>
<comment type="similarity">
    <text evidence="2">Belongs to the glutamate-gated ion channel (TC 1.A.10.1) family.</text>
</comment>
<dbReference type="Gene3D" id="1.10.287.70">
    <property type="match status" value="1"/>
</dbReference>
<evidence type="ECO:0000259" key="10">
    <source>
        <dbReference type="Pfam" id="PF00060"/>
    </source>
</evidence>
<comment type="subcellular location">
    <subcellularLocation>
        <location evidence="1">Cell membrane</location>
        <topology evidence="1">Multi-pass membrane protein</topology>
    </subcellularLocation>
</comment>
<dbReference type="InterPro" id="IPR052192">
    <property type="entry name" value="Insect_Ionotropic_Sensory_Rcpt"/>
</dbReference>
<keyword evidence="5 9" id="KW-1133">Transmembrane helix</keyword>
<evidence type="ECO:0000256" key="7">
    <source>
        <dbReference type="ARBA" id="ARBA00023170"/>
    </source>
</evidence>
<feature type="domain" description="Ionotropic glutamate receptor C-terminal" evidence="10">
    <location>
        <begin position="415"/>
        <end position="686"/>
    </location>
</feature>
<keyword evidence="6 9" id="KW-0472">Membrane</keyword>
<gene>
    <name evidence="11" type="ORF">ODALV1_LOCUS15203</name>
</gene>
<organism evidence="11 12">
    <name type="scientific">Orchesella dallaii</name>
    <dbReference type="NCBI Taxonomy" id="48710"/>
    <lineage>
        <taxon>Eukaryota</taxon>
        <taxon>Metazoa</taxon>
        <taxon>Ecdysozoa</taxon>
        <taxon>Arthropoda</taxon>
        <taxon>Hexapoda</taxon>
        <taxon>Collembola</taxon>
        <taxon>Entomobryomorpha</taxon>
        <taxon>Entomobryoidea</taxon>
        <taxon>Orchesellidae</taxon>
        <taxon>Orchesellinae</taxon>
        <taxon>Orchesella</taxon>
    </lineage>
</organism>
<sequence length="744" mass="85184">MRVCVGKTCHHINFCFCHFAQQSTTFQVFITCFIILLPKFSELKQTASSKARSTLLSWSEVAPEDNFIMNLINQEKFGECSLLILQDRFDNGQSVDHILSQSASKVKSAYSIKYTFPYASELESITSLLKELNLKLMSEVENNVTTGRVVTGESLPLKFPISVSNYRRKSSQCLAVIFMINDVRPQFLTQIHNMLTPAYIPITRKDEDFYIFRTETRLHSKLLQMRELPSRIKFKIAVGYNKQKKNVVVRTICFFCNVGGNARQIQLPVSDECLPLEDVDYFTDFVWDLNGRILHVSLPYIRAKIEADSPWEGVMNARRGNWKMMFEKFLTVKFNFTYHMFVSTGIDGKMGGGGTGLQLKNGTWIGVTGDLISGRADLGIVIANTPKRRCLTYVTAQPTEIYSPAALLWPFDIGMWTTILLFTSLSILFFIVAFKLMEKFQFGSGESWPVSVQIQFLLSTFLEQDAPLPESQSLRCFVSLWIFFTMVLTTVYRSKLVTLLAFPVLGTLPKTFEELAFSDYQVGFMKHGDSAYNTLAASKDPVYVKLVAEMEIFPGVGLECLEKVVKYKYGCIAYDFALVHLRERNLSNADTRKLVFAPARTYNIWLGLGTEGKSIYRLNFGKILSYTRQFHLADIWDKMDMYYNVRKLKQDWWANSNQTDKMKHDEEDSDNLTLKHIAGAFYVLIACLVFSMVAFLHEMLTHNWKALSTSVLFRYFGVKNCIQKRIRNTSENQNIAGDFGHSKF</sequence>
<evidence type="ECO:0000256" key="9">
    <source>
        <dbReference type="SAM" id="Phobius"/>
    </source>
</evidence>
<evidence type="ECO:0000256" key="6">
    <source>
        <dbReference type="ARBA" id="ARBA00023136"/>
    </source>
</evidence>
<reference evidence="11 12" key="1">
    <citation type="submission" date="2024-08" db="EMBL/GenBank/DDBJ databases">
        <authorList>
            <person name="Cucini C."/>
            <person name="Frati F."/>
        </authorList>
    </citation>
    <scope>NUCLEOTIDE SEQUENCE [LARGE SCALE GENOMIC DNA]</scope>
</reference>
<accession>A0ABP1QUH5</accession>
<keyword evidence="8" id="KW-0325">Glycoprotein</keyword>
<name>A0ABP1QUH5_9HEXA</name>
<comment type="caution">
    <text evidence="11">The sequence shown here is derived from an EMBL/GenBank/DDBJ whole genome shotgun (WGS) entry which is preliminary data.</text>
</comment>
<evidence type="ECO:0000256" key="1">
    <source>
        <dbReference type="ARBA" id="ARBA00004651"/>
    </source>
</evidence>
<dbReference type="PANTHER" id="PTHR42643:SF24">
    <property type="entry name" value="IONOTROPIC RECEPTOR 60A"/>
    <property type="match status" value="1"/>
</dbReference>
<proteinExistence type="inferred from homology"/>
<dbReference type="EMBL" id="CAXLJM020000046">
    <property type="protein sequence ID" value="CAL8111618.1"/>
    <property type="molecule type" value="Genomic_DNA"/>
</dbReference>
<evidence type="ECO:0000256" key="5">
    <source>
        <dbReference type="ARBA" id="ARBA00022989"/>
    </source>
</evidence>
<dbReference type="Pfam" id="PF00060">
    <property type="entry name" value="Lig_chan"/>
    <property type="match status" value="1"/>
</dbReference>
<keyword evidence="7" id="KW-0675">Receptor</keyword>
<keyword evidence="3" id="KW-1003">Cell membrane</keyword>
<evidence type="ECO:0000256" key="4">
    <source>
        <dbReference type="ARBA" id="ARBA00022692"/>
    </source>
</evidence>
<dbReference type="Proteomes" id="UP001642540">
    <property type="component" value="Unassembled WGS sequence"/>
</dbReference>
<keyword evidence="12" id="KW-1185">Reference proteome</keyword>
<protein>
    <recommendedName>
        <fullName evidence="10">Ionotropic glutamate receptor C-terminal domain-containing protein</fullName>
    </recommendedName>
</protein>
<evidence type="ECO:0000313" key="12">
    <source>
        <dbReference type="Proteomes" id="UP001642540"/>
    </source>
</evidence>
<feature type="transmembrane region" description="Helical" evidence="9">
    <location>
        <begin position="677"/>
        <end position="696"/>
    </location>
</feature>
<evidence type="ECO:0000313" key="11">
    <source>
        <dbReference type="EMBL" id="CAL8111618.1"/>
    </source>
</evidence>
<feature type="transmembrane region" description="Helical" evidence="9">
    <location>
        <begin position="413"/>
        <end position="434"/>
    </location>
</feature>
<evidence type="ECO:0000256" key="8">
    <source>
        <dbReference type="ARBA" id="ARBA00023180"/>
    </source>
</evidence>
<dbReference type="InterPro" id="IPR001320">
    <property type="entry name" value="Iontro_rcpt_C"/>
</dbReference>
<keyword evidence="4 9" id="KW-0812">Transmembrane</keyword>
<dbReference type="PANTHER" id="PTHR42643">
    <property type="entry name" value="IONOTROPIC RECEPTOR 20A-RELATED"/>
    <property type="match status" value="1"/>
</dbReference>